<accession>A0ACA8QWX3</accession>
<evidence type="ECO:0000313" key="1">
    <source>
        <dbReference type="EMBL" id="BBL09142.1"/>
    </source>
</evidence>
<keyword evidence="2" id="KW-1185">Reference proteome</keyword>
<dbReference type="EMBL" id="AP019737">
    <property type="protein sequence ID" value="BBL09142.1"/>
    <property type="molecule type" value="Genomic_DNA"/>
</dbReference>
<proteinExistence type="predicted"/>
<organism evidence="1 2">
    <name type="scientific">Alistipes onderdonkii subsp. vulgaris</name>
    <dbReference type="NCBI Taxonomy" id="2585117"/>
    <lineage>
        <taxon>Bacteria</taxon>
        <taxon>Pseudomonadati</taxon>
        <taxon>Bacteroidota</taxon>
        <taxon>Bacteroidia</taxon>
        <taxon>Bacteroidales</taxon>
        <taxon>Rikenellaceae</taxon>
        <taxon>Alistipes</taxon>
    </lineage>
</organism>
<reference evidence="1 2" key="1">
    <citation type="journal article" date="2020" name="Int. J. Syst. Evol. Microbiol.">
        <title>Alistipes communis sp. nov., Alistipes dispar sp. nov. and Alistipes onderdonkii subsp. vulgaris subsp. nov., isolated from human faeces, and creation of Alistipes onderdonkii subsp. onderdonkii subsp. nov.</title>
        <authorList>
            <person name="Sakamoto M."/>
            <person name="Ikeyama N."/>
            <person name="Ogata Y."/>
            <person name="Suda W."/>
            <person name="Iino T."/>
            <person name="Hattori M."/>
            <person name="Ohkuma M."/>
        </authorList>
    </citation>
    <scope>NUCLEOTIDE SEQUENCE [LARGE SCALE GENOMIC DNA]</scope>
    <source>
        <strain evidence="1 2">5CPYCFAH4</strain>
    </source>
</reference>
<evidence type="ECO:0000313" key="2">
    <source>
        <dbReference type="Proteomes" id="UP000317465"/>
    </source>
</evidence>
<name>A0ACA8QWX3_9BACT</name>
<dbReference type="Proteomes" id="UP000317465">
    <property type="component" value="Chromosome"/>
</dbReference>
<gene>
    <name evidence="1" type="ORF">A5CPYCFAH4_13660</name>
</gene>
<sequence>MLSHVPGLQTYNSKQPFSLVNGVAVQIYRQASKLTTSPGSLRLHIEITCDYITLQIYMRPAKRRGWKYARLAPRAIRMALHISISDDKFPAGGKTYIENYPAIDEVRSGIELAVR</sequence>
<protein>
    <submittedName>
        <fullName evidence="1">Uncharacterized protein</fullName>
    </submittedName>
</protein>